<dbReference type="InterPro" id="IPR051806">
    <property type="entry name" value="HAD-like_SPP"/>
</dbReference>
<reference evidence="1 2" key="1">
    <citation type="submission" date="2014-07" db="EMBL/GenBank/DDBJ databases">
        <authorList>
            <person name="McCorrison J."/>
            <person name="Sanka R."/>
            <person name="Torralba M."/>
            <person name="Gillis M."/>
            <person name="Haft D.H."/>
            <person name="Methe B."/>
            <person name="Sutton G."/>
            <person name="Nelson K.E."/>
        </authorList>
    </citation>
    <scope>NUCLEOTIDE SEQUENCE [LARGE SCALE GENOMIC DNA]</scope>
    <source>
        <strain evidence="1 2">DNF00853</strain>
    </source>
</reference>
<proteinExistence type="predicted"/>
<name>A0A095ZED6_9BACT</name>
<evidence type="ECO:0000313" key="2">
    <source>
        <dbReference type="Proteomes" id="UP000029556"/>
    </source>
</evidence>
<dbReference type="Proteomes" id="UP000029556">
    <property type="component" value="Unassembled WGS sequence"/>
</dbReference>
<organism evidence="1 2">
    <name type="scientific">Hoylesella buccalis DNF00853</name>
    <dbReference type="NCBI Taxonomy" id="1401074"/>
    <lineage>
        <taxon>Bacteria</taxon>
        <taxon>Pseudomonadati</taxon>
        <taxon>Bacteroidota</taxon>
        <taxon>Bacteroidia</taxon>
        <taxon>Bacteroidales</taxon>
        <taxon>Prevotellaceae</taxon>
        <taxon>Hoylesella</taxon>
    </lineage>
</organism>
<dbReference type="InterPro" id="IPR023214">
    <property type="entry name" value="HAD_sf"/>
</dbReference>
<gene>
    <name evidence="1" type="ORF">HMPREF2137_11975</name>
</gene>
<protein>
    <submittedName>
        <fullName evidence="1">Beta-phosphoglucomutase</fullName>
    </submittedName>
</protein>
<comment type="caution">
    <text evidence="1">The sequence shown here is derived from an EMBL/GenBank/DDBJ whole genome shotgun (WGS) entry which is preliminary data.</text>
</comment>
<dbReference type="OrthoDB" id="9797743at2"/>
<dbReference type="InterPro" id="IPR023198">
    <property type="entry name" value="PGP-like_dom2"/>
</dbReference>
<dbReference type="InterPro" id="IPR036412">
    <property type="entry name" value="HAD-like_sf"/>
</dbReference>
<dbReference type="PANTHER" id="PTHR43481:SF4">
    <property type="entry name" value="GLYCEROL-1-PHOSPHATE PHOSPHOHYDROLASE 1-RELATED"/>
    <property type="match status" value="1"/>
</dbReference>
<dbReference type="GO" id="GO:0050308">
    <property type="term" value="F:sugar-phosphatase activity"/>
    <property type="evidence" value="ECO:0007669"/>
    <property type="project" value="TreeGrafter"/>
</dbReference>
<dbReference type="SFLD" id="SFLDS00003">
    <property type="entry name" value="Haloacid_Dehalogenase"/>
    <property type="match status" value="1"/>
</dbReference>
<dbReference type="PANTHER" id="PTHR43481">
    <property type="entry name" value="FRUCTOSE-1-PHOSPHATE PHOSPHATASE"/>
    <property type="match status" value="1"/>
</dbReference>
<dbReference type="RefSeq" id="WP_036874766.1">
    <property type="nucleotide sequence ID" value="NZ_JRNN01000095.1"/>
</dbReference>
<dbReference type="InterPro" id="IPR041492">
    <property type="entry name" value="HAD_2"/>
</dbReference>
<dbReference type="AlphaFoldDB" id="A0A095ZED6"/>
<dbReference type="EMBL" id="JRNN01000095">
    <property type="protein sequence ID" value="KGF33130.1"/>
    <property type="molecule type" value="Genomic_DNA"/>
</dbReference>
<dbReference type="Pfam" id="PF13419">
    <property type="entry name" value="HAD_2"/>
    <property type="match status" value="1"/>
</dbReference>
<dbReference type="Gene3D" id="1.10.150.240">
    <property type="entry name" value="Putative phosphatase, domain 2"/>
    <property type="match status" value="1"/>
</dbReference>
<accession>A0A095ZED6</accession>
<sequence>MFENEIQDYLRKHDFAAFQPKVVLFDMDGVLYNSMPHHAVAWKESMKTFGLDMTEADVYATEGMKGVDTIRMMVKQQQGRDISEKEAQEMYDEKGRLFHQMPEAPIFDGVLDLMSKIKKNGLSIGIVTGSAQKQLIKRLVNDFHQFLSEENIVTAYNIKHGKPAPDPYLKGLQLTGSHQPWEGIVVENAPMGIRAGVAAQIFTVAINSGPLPDSTLRKEGADLLFHQMTEFCAVWEQLLDTAKHA</sequence>
<dbReference type="SFLD" id="SFLDG01129">
    <property type="entry name" value="C1.5:_HAD__Beta-PGM__Phosphata"/>
    <property type="match status" value="1"/>
</dbReference>
<dbReference type="SUPFAM" id="SSF56784">
    <property type="entry name" value="HAD-like"/>
    <property type="match status" value="1"/>
</dbReference>
<dbReference type="SFLD" id="SFLDG01135">
    <property type="entry name" value="C1.5.6:_HAD__Beta-PGM__Phospha"/>
    <property type="match status" value="1"/>
</dbReference>
<evidence type="ECO:0000313" key="1">
    <source>
        <dbReference type="EMBL" id="KGF33130.1"/>
    </source>
</evidence>
<dbReference type="Gene3D" id="3.40.50.1000">
    <property type="entry name" value="HAD superfamily/HAD-like"/>
    <property type="match status" value="1"/>
</dbReference>